<protein>
    <submittedName>
        <fullName evidence="1">Uncharacterized protein</fullName>
    </submittedName>
</protein>
<name>A0A2M8Q6I5_9CHLR</name>
<organism evidence="1 2">
    <name type="scientific">Candidatus Thermofonsia Clade 3 bacterium</name>
    <dbReference type="NCBI Taxonomy" id="2364212"/>
    <lineage>
        <taxon>Bacteria</taxon>
        <taxon>Bacillati</taxon>
        <taxon>Chloroflexota</taxon>
        <taxon>Candidatus Thermofontia</taxon>
        <taxon>Candidatus Thermofonsia Clade 3</taxon>
    </lineage>
</organism>
<dbReference type="Proteomes" id="UP000230790">
    <property type="component" value="Unassembled WGS sequence"/>
</dbReference>
<accession>A0A2M8Q6I5</accession>
<gene>
    <name evidence="1" type="ORF">CUN48_19035</name>
</gene>
<dbReference type="EMBL" id="PGTN01001121">
    <property type="protein sequence ID" value="PJF45408.1"/>
    <property type="molecule type" value="Genomic_DNA"/>
</dbReference>
<sequence length="116" mass="12624">RISQRDWQLGVVTTAKPASLRLTLLPSGYPTYTTSILLDSVEWMRPVALNFGGAGAEFWTPAGAWSFTLSNLPANRTLYDVTDPLRPVKIPLNAGATATLHQSASVAPRRYALARL</sequence>
<evidence type="ECO:0000313" key="1">
    <source>
        <dbReference type="EMBL" id="PJF45408.1"/>
    </source>
</evidence>
<feature type="non-terminal residue" evidence="1">
    <location>
        <position position="1"/>
    </location>
</feature>
<proteinExistence type="predicted"/>
<reference evidence="1 2" key="1">
    <citation type="submission" date="2017-11" db="EMBL/GenBank/DDBJ databases">
        <title>Evolution of Phototrophy in the Chloroflexi Phylum Driven by Horizontal Gene Transfer.</title>
        <authorList>
            <person name="Ward L.M."/>
            <person name="Hemp J."/>
            <person name="Shih P.M."/>
            <person name="Mcglynn S.E."/>
            <person name="Fischer W."/>
        </authorList>
    </citation>
    <scope>NUCLEOTIDE SEQUENCE [LARGE SCALE GENOMIC DNA]</scope>
    <source>
        <strain evidence="1">JP3_7</strain>
    </source>
</reference>
<evidence type="ECO:0000313" key="2">
    <source>
        <dbReference type="Proteomes" id="UP000230790"/>
    </source>
</evidence>
<feature type="non-terminal residue" evidence="1">
    <location>
        <position position="116"/>
    </location>
</feature>
<dbReference type="AlphaFoldDB" id="A0A2M8Q6I5"/>
<comment type="caution">
    <text evidence="1">The sequence shown here is derived from an EMBL/GenBank/DDBJ whole genome shotgun (WGS) entry which is preliminary data.</text>
</comment>